<dbReference type="EMBL" id="JAULSW010000005">
    <property type="protein sequence ID" value="KAK3381149.1"/>
    <property type="molecule type" value="Genomic_DNA"/>
</dbReference>
<feature type="region of interest" description="Disordered" evidence="1">
    <location>
        <begin position="205"/>
        <end position="239"/>
    </location>
</feature>
<evidence type="ECO:0000313" key="2">
    <source>
        <dbReference type="EMBL" id="KAK3381149.1"/>
    </source>
</evidence>
<accession>A0AAE0NGS9</accession>
<reference evidence="2" key="2">
    <citation type="submission" date="2023-06" db="EMBL/GenBank/DDBJ databases">
        <authorList>
            <consortium name="Lawrence Berkeley National Laboratory"/>
            <person name="Haridas S."/>
            <person name="Hensen N."/>
            <person name="Bonometti L."/>
            <person name="Westerberg I."/>
            <person name="Brannstrom I.O."/>
            <person name="Guillou S."/>
            <person name="Cros-Aarteil S."/>
            <person name="Calhoun S."/>
            <person name="Kuo A."/>
            <person name="Mondo S."/>
            <person name="Pangilinan J."/>
            <person name="Riley R."/>
            <person name="LaButti K."/>
            <person name="Andreopoulos B."/>
            <person name="Lipzen A."/>
            <person name="Chen C."/>
            <person name="Yanf M."/>
            <person name="Daum C."/>
            <person name="Ng V."/>
            <person name="Clum A."/>
            <person name="Steindorff A."/>
            <person name="Ohm R."/>
            <person name="Martin F."/>
            <person name="Silar P."/>
            <person name="Natvig D."/>
            <person name="Lalanne C."/>
            <person name="Gautier V."/>
            <person name="Ament-velasquez S.L."/>
            <person name="Kruys A."/>
            <person name="Hutchinson M.I."/>
            <person name="Powell A.J."/>
            <person name="Barry K."/>
            <person name="Miller A.N."/>
            <person name="Grigoriev I.V."/>
            <person name="Debuchy R."/>
            <person name="Gladieux P."/>
            <person name="Thoren M.H."/>
            <person name="Johannesson H."/>
        </authorList>
    </citation>
    <scope>NUCLEOTIDE SEQUENCE</scope>
    <source>
        <strain evidence="2">CBS 232.78</strain>
    </source>
</reference>
<evidence type="ECO:0000313" key="3">
    <source>
        <dbReference type="Proteomes" id="UP001285441"/>
    </source>
</evidence>
<protein>
    <submittedName>
        <fullName evidence="2">Uncharacterized protein</fullName>
    </submittedName>
</protein>
<sequence>MLEHSCPKTPSWKEQRGHLASRFLCQCQSSTLFRSPFPCNNVIAEDGAGVAVRPPWILGRNGCHGLNGPMIPRQAGSIFDQHAPGACCQVQGPSPGLPVPTSLMELKRHATSEMFFNSRIRIHACLAVLYPHLNSDVVVAVDVVAVDAAKGSFSSLTISRGRPFHIRPSSTWGHFLIRKSSNITPWRSLGNKGEIAARGVGLRNNRTRRNPSLNELHPVASKPQRSRAETFLTDHTTTH</sequence>
<reference evidence="2" key="1">
    <citation type="journal article" date="2023" name="Mol. Phylogenet. Evol.">
        <title>Genome-scale phylogeny and comparative genomics of the fungal order Sordariales.</title>
        <authorList>
            <person name="Hensen N."/>
            <person name="Bonometti L."/>
            <person name="Westerberg I."/>
            <person name="Brannstrom I.O."/>
            <person name="Guillou S."/>
            <person name="Cros-Aarteil S."/>
            <person name="Calhoun S."/>
            <person name="Haridas S."/>
            <person name="Kuo A."/>
            <person name="Mondo S."/>
            <person name="Pangilinan J."/>
            <person name="Riley R."/>
            <person name="LaButti K."/>
            <person name="Andreopoulos B."/>
            <person name="Lipzen A."/>
            <person name="Chen C."/>
            <person name="Yan M."/>
            <person name="Daum C."/>
            <person name="Ng V."/>
            <person name="Clum A."/>
            <person name="Steindorff A."/>
            <person name="Ohm R.A."/>
            <person name="Martin F."/>
            <person name="Silar P."/>
            <person name="Natvig D.O."/>
            <person name="Lalanne C."/>
            <person name="Gautier V."/>
            <person name="Ament-Velasquez S.L."/>
            <person name="Kruys A."/>
            <person name="Hutchinson M.I."/>
            <person name="Powell A.J."/>
            <person name="Barry K."/>
            <person name="Miller A.N."/>
            <person name="Grigoriev I.V."/>
            <person name="Debuchy R."/>
            <person name="Gladieux P."/>
            <person name="Hiltunen Thoren M."/>
            <person name="Johannesson H."/>
        </authorList>
    </citation>
    <scope>NUCLEOTIDE SEQUENCE</scope>
    <source>
        <strain evidence="2">CBS 232.78</strain>
    </source>
</reference>
<comment type="caution">
    <text evidence="2">The sequence shown here is derived from an EMBL/GenBank/DDBJ whole genome shotgun (WGS) entry which is preliminary data.</text>
</comment>
<keyword evidence="3" id="KW-1185">Reference proteome</keyword>
<dbReference type="AlphaFoldDB" id="A0AAE0NGS9"/>
<gene>
    <name evidence="2" type="ORF">B0H63DRAFT_197150</name>
</gene>
<organism evidence="2 3">
    <name type="scientific">Podospora didyma</name>
    <dbReference type="NCBI Taxonomy" id="330526"/>
    <lineage>
        <taxon>Eukaryota</taxon>
        <taxon>Fungi</taxon>
        <taxon>Dikarya</taxon>
        <taxon>Ascomycota</taxon>
        <taxon>Pezizomycotina</taxon>
        <taxon>Sordariomycetes</taxon>
        <taxon>Sordariomycetidae</taxon>
        <taxon>Sordariales</taxon>
        <taxon>Podosporaceae</taxon>
        <taxon>Podospora</taxon>
    </lineage>
</organism>
<proteinExistence type="predicted"/>
<evidence type="ECO:0000256" key="1">
    <source>
        <dbReference type="SAM" id="MobiDB-lite"/>
    </source>
</evidence>
<dbReference type="Proteomes" id="UP001285441">
    <property type="component" value="Unassembled WGS sequence"/>
</dbReference>
<name>A0AAE0NGS9_9PEZI</name>